<gene>
    <name evidence="9" type="ORF">B0I35DRAFT_370869</name>
</gene>
<comment type="caution">
    <text evidence="9">The sequence shown here is derived from an EMBL/GenBank/DDBJ whole genome shotgun (WGS) entry which is preliminary data.</text>
</comment>
<proteinExistence type="inferred from homology"/>
<keyword evidence="10" id="KW-1185">Reference proteome</keyword>
<dbReference type="Proteomes" id="UP000813444">
    <property type="component" value="Unassembled WGS sequence"/>
</dbReference>
<dbReference type="EMBL" id="JAGPNK010000004">
    <property type="protein sequence ID" value="KAH7322519.1"/>
    <property type="molecule type" value="Genomic_DNA"/>
</dbReference>
<dbReference type="InterPro" id="IPR001128">
    <property type="entry name" value="Cyt_P450"/>
</dbReference>
<reference evidence="9" key="1">
    <citation type="journal article" date="2021" name="Nat. Commun.">
        <title>Genetic determinants of endophytism in the Arabidopsis root mycobiome.</title>
        <authorList>
            <person name="Mesny F."/>
            <person name="Miyauchi S."/>
            <person name="Thiergart T."/>
            <person name="Pickel B."/>
            <person name="Atanasova L."/>
            <person name="Karlsson M."/>
            <person name="Huettel B."/>
            <person name="Barry K.W."/>
            <person name="Haridas S."/>
            <person name="Chen C."/>
            <person name="Bauer D."/>
            <person name="Andreopoulos W."/>
            <person name="Pangilinan J."/>
            <person name="LaButti K."/>
            <person name="Riley R."/>
            <person name="Lipzen A."/>
            <person name="Clum A."/>
            <person name="Drula E."/>
            <person name="Henrissat B."/>
            <person name="Kohler A."/>
            <person name="Grigoriev I.V."/>
            <person name="Martin F.M."/>
            <person name="Hacquard S."/>
        </authorList>
    </citation>
    <scope>NUCLEOTIDE SEQUENCE</scope>
    <source>
        <strain evidence="9">MPI-CAGE-CH-0235</strain>
    </source>
</reference>
<evidence type="ECO:0000256" key="2">
    <source>
        <dbReference type="ARBA" id="ARBA00004685"/>
    </source>
</evidence>
<dbReference type="PANTHER" id="PTHR24305">
    <property type="entry name" value="CYTOCHROME P450"/>
    <property type="match status" value="1"/>
</dbReference>
<evidence type="ECO:0000256" key="1">
    <source>
        <dbReference type="ARBA" id="ARBA00001971"/>
    </source>
</evidence>
<keyword evidence="8" id="KW-0503">Monooxygenase</keyword>
<evidence type="ECO:0000256" key="7">
    <source>
        <dbReference type="PIRSR" id="PIRSR602401-1"/>
    </source>
</evidence>
<evidence type="ECO:0000256" key="3">
    <source>
        <dbReference type="ARBA" id="ARBA00010617"/>
    </source>
</evidence>
<dbReference type="Pfam" id="PF00067">
    <property type="entry name" value="p450"/>
    <property type="match status" value="1"/>
</dbReference>
<sequence length="586" mass="66131">MDFQALKVSYPHVAGIGLLSVVLYKLTNLARYVYQARKTGLPYTITPFLETETISLAATPLLRAWYDSYLDKGKGWPEWCRFIIKDWQWEDKRHAHDKYGDVFLVVSPEGIICYSADAALGWDVLNRRHEFTKPRDKYKVLEPYGPNVATAEGATYRFHVRVTAPPFGDGTGVNDLVWSETSQQTIAMSKIWRAYPDRDLDMDVNRLTLAVISHAGFGQTLAPLSVVEDESGKANTEENDPIPDGYSVSFLESLHHTTANMVPLLIFPGWMLSMSSLRRAAQAYTQLGKYLRAMIKSERLRLNGQPESADIVTKRRANTRMSANLLTAVMRMAISEGKKSPTDRGFNDSEVLGNLFIYLLAGYETTANAIVYGLACLALHPEVQEMAIKEIDELCKEAGTDELNYTDHFDKLQYLYGFMYETFRLYPGVILITKVALEPQTVTVSSTGTSHRLPAGTRVYLSSPGVQYHPKYWPEPEKFEPKRWIGQSWTYNQGERKSVASDATRHMRGTFITFSDGSRACLGRKFAQAEYMAFFASLLRHCRVELKPGTDAVKFKRDLDNRMSGKITLSPPYPAPIAVKPRVRSA</sequence>
<dbReference type="OrthoDB" id="1470350at2759"/>
<dbReference type="GO" id="GO:0004497">
    <property type="term" value="F:monooxygenase activity"/>
    <property type="evidence" value="ECO:0007669"/>
    <property type="project" value="UniProtKB-KW"/>
</dbReference>
<evidence type="ECO:0000256" key="8">
    <source>
        <dbReference type="RuleBase" id="RU000461"/>
    </source>
</evidence>
<dbReference type="PRINTS" id="PR00463">
    <property type="entry name" value="EP450I"/>
</dbReference>
<keyword evidence="8" id="KW-0560">Oxidoreductase</keyword>
<organism evidence="9 10">
    <name type="scientific">Stachybotrys elegans</name>
    <dbReference type="NCBI Taxonomy" id="80388"/>
    <lineage>
        <taxon>Eukaryota</taxon>
        <taxon>Fungi</taxon>
        <taxon>Dikarya</taxon>
        <taxon>Ascomycota</taxon>
        <taxon>Pezizomycotina</taxon>
        <taxon>Sordariomycetes</taxon>
        <taxon>Hypocreomycetidae</taxon>
        <taxon>Hypocreales</taxon>
        <taxon>Stachybotryaceae</taxon>
        <taxon>Stachybotrys</taxon>
    </lineage>
</organism>
<dbReference type="GO" id="GO:0005506">
    <property type="term" value="F:iron ion binding"/>
    <property type="evidence" value="ECO:0007669"/>
    <property type="project" value="InterPro"/>
</dbReference>
<comment type="similarity">
    <text evidence="3 8">Belongs to the cytochrome P450 family.</text>
</comment>
<keyword evidence="5 7" id="KW-0479">Metal-binding</keyword>
<dbReference type="InterPro" id="IPR036396">
    <property type="entry name" value="Cyt_P450_sf"/>
</dbReference>
<evidence type="ECO:0000313" key="9">
    <source>
        <dbReference type="EMBL" id="KAH7322519.1"/>
    </source>
</evidence>
<dbReference type="GO" id="GO:0016705">
    <property type="term" value="F:oxidoreductase activity, acting on paired donors, with incorporation or reduction of molecular oxygen"/>
    <property type="evidence" value="ECO:0007669"/>
    <property type="project" value="InterPro"/>
</dbReference>
<keyword evidence="4 7" id="KW-0349">Heme</keyword>
<evidence type="ECO:0000256" key="5">
    <source>
        <dbReference type="ARBA" id="ARBA00022723"/>
    </source>
</evidence>
<dbReference type="AlphaFoldDB" id="A0A8K0WT74"/>
<dbReference type="PANTHER" id="PTHR24305:SF166">
    <property type="entry name" value="CYTOCHROME P450 12A4, MITOCHONDRIAL-RELATED"/>
    <property type="match status" value="1"/>
</dbReference>
<comment type="cofactor">
    <cofactor evidence="1 7">
        <name>heme</name>
        <dbReference type="ChEBI" id="CHEBI:30413"/>
    </cofactor>
</comment>
<dbReference type="PROSITE" id="PS00086">
    <property type="entry name" value="CYTOCHROME_P450"/>
    <property type="match status" value="1"/>
</dbReference>
<dbReference type="SUPFAM" id="SSF48264">
    <property type="entry name" value="Cytochrome P450"/>
    <property type="match status" value="1"/>
</dbReference>
<dbReference type="Gene3D" id="1.10.630.10">
    <property type="entry name" value="Cytochrome P450"/>
    <property type="match status" value="1"/>
</dbReference>
<evidence type="ECO:0000313" key="10">
    <source>
        <dbReference type="Proteomes" id="UP000813444"/>
    </source>
</evidence>
<comment type="pathway">
    <text evidence="2">Mycotoxin biosynthesis.</text>
</comment>
<feature type="binding site" description="axial binding residue" evidence="7">
    <location>
        <position position="521"/>
    </location>
    <ligand>
        <name>heme</name>
        <dbReference type="ChEBI" id="CHEBI:30413"/>
    </ligand>
    <ligandPart>
        <name>Fe</name>
        <dbReference type="ChEBI" id="CHEBI:18248"/>
    </ligandPart>
</feature>
<dbReference type="InterPro" id="IPR002401">
    <property type="entry name" value="Cyt_P450_E_grp-I"/>
</dbReference>
<protein>
    <submittedName>
        <fullName evidence="9">Cytochrome P450</fullName>
    </submittedName>
</protein>
<name>A0A8K0WT74_9HYPO</name>
<dbReference type="InterPro" id="IPR017972">
    <property type="entry name" value="Cyt_P450_CS"/>
</dbReference>
<dbReference type="GO" id="GO:0020037">
    <property type="term" value="F:heme binding"/>
    <property type="evidence" value="ECO:0007669"/>
    <property type="project" value="InterPro"/>
</dbReference>
<accession>A0A8K0WT74</accession>
<dbReference type="PRINTS" id="PR00385">
    <property type="entry name" value="P450"/>
</dbReference>
<evidence type="ECO:0000256" key="4">
    <source>
        <dbReference type="ARBA" id="ARBA00022617"/>
    </source>
</evidence>
<dbReference type="CDD" id="cd11070">
    <property type="entry name" value="CYP56-like"/>
    <property type="match status" value="1"/>
</dbReference>
<keyword evidence="6 7" id="KW-0408">Iron</keyword>
<evidence type="ECO:0000256" key="6">
    <source>
        <dbReference type="ARBA" id="ARBA00023004"/>
    </source>
</evidence>
<dbReference type="InterPro" id="IPR050121">
    <property type="entry name" value="Cytochrome_P450_monoxygenase"/>
</dbReference>